<evidence type="ECO:0000256" key="3">
    <source>
        <dbReference type="ARBA" id="ARBA00023163"/>
    </source>
</evidence>
<keyword evidence="6" id="KW-1185">Reference proteome</keyword>
<protein>
    <submittedName>
        <fullName evidence="5">Helix-turn-helix domain-containing protein</fullName>
    </submittedName>
</protein>
<keyword evidence="3" id="KW-0804">Transcription</keyword>
<dbReference type="InterPro" id="IPR018060">
    <property type="entry name" value="HTH_AraC"/>
</dbReference>
<dbReference type="PRINTS" id="PR00032">
    <property type="entry name" value="HTHARAC"/>
</dbReference>
<dbReference type="Proteomes" id="UP000653578">
    <property type="component" value="Unassembled WGS sequence"/>
</dbReference>
<comment type="caution">
    <text evidence="5">The sequence shown here is derived from an EMBL/GenBank/DDBJ whole genome shotgun (WGS) entry which is preliminary data.</text>
</comment>
<sequence length="311" mass="36181">MDGKYAKEETTCSLPVTRSSVHHSILSEHFRDEFPLFLNRWEEGFQLREHDHDYIEIVYVMAGEGYHYVGDLVERTYKGCLYVLPVGTSHVFRPSGASNKHKLLVYNLCIRQEFLDQLSVWLFQYGSGNQAFSIFKGKPGTHIALVDKSMELMSLFEHMYREFSENQPSFATSIFGGLLQLSVRISRLWYREASMEEDEPFHLKSSLSNILDYVQLHFTERLTIEQLSAMFGISTRHFIRLFQSATGTGFSEFLQHKRIEYACQLLLETDYKIAYISESVGYRDTGHFNELFRKVVGTSPSKYRKINKLPK</sequence>
<evidence type="ECO:0000313" key="5">
    <source>
        <dbReference type="EMBL" id="NOU62841.1"/>
    </source>
</evidence>
<gene>
    <name evidence="5" type="ORF">GC096_02105</name>
</gene>
<dbReference type="PANTHER" id="PTHR43280">
    <property type="entry name" value="ARAC-FAMILY TRANSCRIPTIONAL REGULATOR"/>
    <property type="match status" value="1"/>
</dbReference>
<dbReference type="Pfam" id="PF02311">
    <property type="entry name" value="AraC_binding"/>
    <property type="match status" value="1"/>
</dbReference>
<dbReference type="InterPro" id="IPR003313">
    <property type="entry name" value="AraC-bd"/>
</dbReference>
<dbReference type="SMART" id="SM00342">
    <property type="entry name" value="HTH_ARAC"/>
    <property type="match status" value="1"/>
</dbReference>
<dbReference type="PROSITE" id="PS01124">
    <property type="entry name" value="HTH_ARAC_FAMILY_2"/>
    <property type="match status" value="1"/>
</dbReference>
<dbReference type="InterPro" id="IPR020449">
    <property type="entry name" value="Tscrpt_reg_AraC-type_HTH"/>
</dbReference>
<dbReference type="InterPro" id="IPR014710">
    <property type="entry name" value="RmlC-like_jellyroll"/>
</dbReference>
<dbReference type="InterPro" id="IPR009057">
    <property type="entry name" value="Homeodomain-like_sf"/>
</dbReference>
<proteinExistence type="predicted"/>
<accession>A0ABX1X3M6</accession>
<dbReference type="InterPro" id="IPR018062">
    <property type="entry name" value="HTH_AraC-typ_CS"/>
</dbReference>
<name>A0ABX1X3M6_9BACL</name>
<dbReference type="PROSITE" id="PS00041">
    <property type="entry name" value="HTH_ARAC_FAMILY_1"/>
    <property type="match status" value="1"/>
</dbReference>
<reference evidence="5 6" key="1">
    <citation type="submission" date="2019-10" db="EMBL/GenBank/DDBJ databases">
        <title>Description of Paenibacillus humi sp. nov.</title>
        <authorList>
            <person name="Carlier A."/>
            <person name="Qi S."/>
        </authorList>
    </citation>
    <scope>NUCLEOTIDE SEQUENCE [LARGE SCALE GENOMIC DNA]</scope>
    <source>
        <strain evidence="5 6">LMG 31461</strain>
    </source>
</reference>
<keyword evidence="1" id="KW-0805">Transcription regulation</keyword>
<evidence type="ECO:0000256" key="2">
    <source>
        <dbReference type="ARBA" id="ARBA00023125"/>
    </source>
</evidence>
<organism evidence="5 6">
    <name type="scientific">Paenibacillus plantarum</name>
    <dbReference type="NCBI Taxonomy" id="2654975"/>
    <lineage>
        <taxon>Bacteria</taxon>
        <taxon>Bacillati</taxon>
        <taxon>Bacillota</taxon>
        <taxon>Bacilli</taxon>
        <taxon>Bacillales</taxon>
        <taxon>Paenibacillaceae</taxon>
        <taxon>Paenibacillus</taxon>
    </lineage>
</organism>
<evidence type="ECO:0000256" key="1">
    <source>
        <dbReference type="ARBA" id="ARBA00023015"/>
    </source>
</evidence>
<evidence type="ECO:0000313" key="6">
    <source>
        <dbReference type="Proteomes" id="UP000653578"/>
    </source>
</evidence>
<keyword evidence="2" id="KW-0238">DNA-binding</keyword>
<dbReference type="EMBL" id="WHNY01000005">
    <property type="protein sequence ID" value="NOU62841.1"/>
    <property type="molecule type" value="Genomic_DNA"/>
</dbReference>
<dbReference type="Gene3D" id="1.10.10.60">
    <property type="entry name" value="Homeodomain-like"/>
    <property type="match status" value="2"/>
</dbReference>
<dbReference type="Gene3D" id="2.60.120.10">
    <property type="entry name" value="Jelly Rolls"/>
    <property type="match status" value="1"/>
</dbReference>
<evidence type="ECO:0000259" key="4">
    <source>
        <dbReference type="PROSITE" id="PS01124"/>
    </source>
</evidence>
<dbReference type="PANTHER" id="PTHR43280:SF28">
    <property type="entry name" value="HTH-TYPE TRANSCRIPTIONAL ACTIVATOR RHAS"/>
    <property type="match status" value="1"/>
</dbReference>
<dbReference type="RefSeq" id="WP_171628656.1">
    <property type="nucleotide sequence ID" value="NZ_WHNY01000005.1"/>
</dbReference>
<dbReference type="InterPro" id="IPR011051">
    <property type="entry name" value="RmlC_Cupin_sf"/>
</dbReference>
<dbReference type="SUPFAM" id="SSF51182">
    <property type="entry name" value="RmlC-like cupins"/>
    <property type="match status" value="1"/>
</dbReference>
<dbReference type="Pfam" id="PF12833">
    <property type="entry name" value="HTH_18"/>
    <property type="match status" value="1"/>
</dbReference>
<feature type="domain" description="HTH araC/xylS-type" evidence="4">
    <location>
        <begin position="208"/>
        <end position="306"/>
    </location>
</feature>
<dbReference type="SUPFAM" id="SSF46689">
    <property type="entry name" value="Homeodomain-like"/>
    <property type="match status" value="2"/>
</dbReference>